<sequence length="413" mass="44619">MLEQMKVLSFCHYLQGPAATQYLADLGAEVIKIEPLAGAHERHWAGAKSFIDGVSSFYLCANRNKRSLAVDLKSPEGRDIVHRLAAHCDAVVENFRPGVLDRLGFGYEALQKINPGLIYASATGFGSSGPMKDSPGQDLLIQARCGLAAGTGERFTDPKVVGAAVVDQHGGLLLAMAVIAAYVKKLTTGKGTRVESSLLNAGIDLQVEALVAYVNSGAGPQSYRRQRNLATWFHEAPYGVYRTSDDKFLAIGLNDPAQLAEALNSHRLAELIELDRYDDRDIYAAAVADAVRALAYAELAQRFDRLSLWYAPVQDYEDLKTDPQVVHNQVFKKVELMGRDVTLISNPVRYDGQPLPVRRIALHAGADTREILAGIGMGEAEIDDLVARRIVAAPAAAVARFDADGAVLGAVHG</sequence>
<evidence type="ECO:0000256" key="1">
    <source>
        <dbReference type="ARBA" id="ARBA00022679"/>
    </source>
</evidence>
<dbReference type="Proteomes" id="UP000295525">
    <property type="component" value="Unassembled WGS sequence"/>
</dbReference>
<dbReference type="OrthoDB" id="9058532at2"/>
<evidence type="ECO:0000313" key="2">
    <source>
        <dbReference type="EMBL" id="TCT04472.1"/>
    </source>
</evidence>
<dbReference type="GO" id="GO:0008410">
    <property type="term" value="F:CoA-transferase activity"/>
    <property type="evidence" value="ECO:0007669"/>
    <property type="project" value="TreeGrafter"/>
</dbReference>
<dbReference type="InterPro" id="IPR050483">
    <property type="entry name" value="CoA-transferase_III_domain"/>
</dbReference>
<dbReference type="PANTHER" id="PTHR48207">
    <property type="entry name" value="SUCCINATE--HYDROXYMETHYLGLUTARATE COA-TRANSFERASE"/>
    <property type="match status" value="1"/>
</dbReference>
<comment type="caution">
    <text evidence="2">The sequence shown here is derived from an EMBL/GenBank/DDBJ whole genome shotgun (WGS) entry which is preliminary data.</text>
</comment>
<keyword evidence="1 2" id="KW-0808">Transferase</keyword>
<dbReference type="InterPro" id="IPR023606">
    <property type="entry name" value="CoA-Trfase_III_dom_1_sf"/>
</dbReference>
<dbReference type="InterPro" id="IPR003673">
    <property type="entry name" value="CoA-Trfase_fam_III"/>
</dbReference>
<dbReference type="SUPFAM" id="SSF89796">
    <property type="entry name" value="CoA-transferase family III (CaiB/BaiF)"/>
    <property type="match status" value="1"/>
</dbReference>
<name>A0A4R3LV83_9BURK</name>
<dbReference type="Gene3D" id="3.40.50.10540">
    <property type="entry name" value="Crotonobetainyl-coa:carnitine coa-transferase, domain 1"/>
    <property type="match status" value="1"/>
</dbReference>
<accession>A0A4R3LV83</accession>
<gene>
    <name evidence="2" type="ORF">EDC26_11265</name>
</gene>
<dbReference type="InterPro" id="IPR044855">
    <property type="entry name" value="CoA-Trfase_III_dom3_sf"/>
</dbReference>
<dbReference type="EMBL" id="SMAJ01000012">
    <property type="protein sequence ID" value="TCT04472.1"/>
    <property type="molecule type" value="Genomic_DNA"/>
</dbReference>
<evidence type="ECO:0000313" key="3">
    <source>
        <dbReference type="Proteomes" id="UP000295525"/>
    </source>
</evidence>
<dbReference type="RefSeq" id="WP_132583860.1">
    <property type="nucleotide sequence ID" value="NZ_SMAJ01000012.1"/>
</dbReference>
<keyword evidence="3" id="KW-1185">Reference proteome</keyword>
<protein>
    <submittedName>
        <fullName evidence="2">Crotonobetainyl-CoA:carnitine CoA-transferase CaiB-like acyl-CoA transferase</fullName>
    </submittedName>
</protein>
<organism evidence="2 3">
    <name type="scientific">Paralcaligenes ureilyticus</name>
    <dbReference type="NCBI Taxonomy" id="627131"/>
    <lineage>
        <taxon>Bacteria</taxon>
        <taxon>Pseudomonadati</taxon>
        <taxon>Pseudomonadota</taxon>
        <taxon>Betaproteobacteria</taxon>
        <taxon>Burkholderiales</taxon>
        <taxon>Alcaligenaceae</taxon>
        <taxon>Paralcaligenes</taxon>
    </lineage>
</organism>
<dbReference type="PANTHER" id="PTHR48207:SF4">
    <property type="entry name" value="BLL6097 PROTEIN"/>
    <property type="match status" value="1"/>
</dbReference>
<dbReference type="Gene3D" id="3.30.1540.10">
    <property type="entry name" value="formyl-coa transferase, domain 3"/>
    <property type="match status" value="1"/>
</dbReference>
<dbReference type="Pfam" id="PF02515">
    <property type="entry name" value="CoA_transf_3"/>
    <property type="match status" value="1"/>
</dbReference>
<reference evidence="2 3" key="1">
    <citation type="submission" date="2019-03" db="EMBL/GenBank/DDBJ databases">
        <title>Genomic Encyclopedia of Type Strains, Phase IV (KMG-IV): sequencing the most valuable type-strain genomes for metagenomic binning, comparative biology and taxonomic classification.</title>
        <authorList>
            <person name="Goeker M."/>
        </authorList>
    </citation>
    <scope>NUCLEOTIDE SEQUENCE [LARGE SCALE GENOMIC DNA]</scope>
    <source>
        <strain evidence="2 3">DSM 24591</strain>
    </source>
</reference>
<dbReference type="AlphaFoldDB" id="A0A4R3LV83"/>
<proteinExistence type="predicted"/>